<proteinExistence type="inferred from homology"/>
<feature type="domain" description="FAS1" evidence="9">
    <location>
        <begin position="88"/>
        <end position="230"/>
    </location>
</feature>
<evidence type="ECO:0000256" key="5">
    <source>
        <dbReference type="ARBA" id="ARBA00022729"/>
    </source>
</evidence>
<dbReference type="Pfam" id="PF02469">
    <property type="entry name" value="Fasciclin"/>
    <property type="match status" value="1"/>
</dbReference>
<keyword evidence="5" id="KW-0732">Signal</keyword>
<dbReference type="OrthoDB" id="286301at2759"/>
<keyword evidence="6" id="KW-0472">Membrane</keyword>
<keyword evidence="3" id="KW-1003">Cell membrane</keyword>
<evidence type="ECO:0000256" key="1">
    <source>
        <dbReference type="ARBA" id="ARBA00004609"/>
    </source>
</evidence>
<reference evidence="10" key="1">
    <citation type="journal article" date="2019" name="Nat. Commun.">
        <title>Genome-wide association mapping of date palm fruit traits.</title>
        <authorList>
            <person name="Hazzouri K.M."/>
            <person name="Gros-Balthazard M."/>
            <person name="Flowers J.M."/>
            <person name="Copetti D."/>
            <person name="Lemansour A."/>
            <person name="Lebrun M."/>
            <person name="Masmoudi K."/>
            <person name="Ferrand S."/>
            <person name="Dhar M.I."/>
            <person name="Fresquez Z.A."/>
            <person name="Rosas U."/>
            <person name="Zhang J."/>
            <person name="Talag J."/>
            <person name="Lee S."/>
            <person name="Kudrna D."/>
            <person name="Powell R.F."/>
            <person name="Leitch I.J."/>
            <person name="Krueger R.R."/>
            <person name="Wing R.A."/>
            <person name="Amiri K.M.A."/>
            <person name="Purugganan M.D."/>
        </authorList>
    </citation>
    <scope>NUCLEOTIDE SEQUENCE [LARGE SCALE GENOMIC DNA]</scope>
    <source>
        <strain evidence="10">cv. Khalas</strain>
    </source>
</reference>
<dbReference type="SMART" id="SM00554">
    <property type="entry name" value="FAS1"/>
    <property type="match status" value="1"/>
</dbReference>
<dbReference type="InterPro" id="IPR000782">
    <property type="entry name" value="FAS1_domain"/>
</dbReference>
<evidence type="ECO:0000256" key="6">
    <source>
        <dbReference type="ARBA" id="ARBA00023136"/>
    </source>
</evidence>
<dbReference type="PANTHER" id="PTHR32077">
    <property type="entry name" value="FASCICLIN-LIKE ARABINOGALACTAN PROTEIN"/>
    <property type="match status" value="1"/>
</dbReference>
<evidence type="ECO:0000256" key="7">
    <source>
        <dbReference type="ARBA" id="ARBA00024686"/>
    </source>
</evidence>
<dbReference type="GO" id="GO:0005886">
    <property type="term" value="C:plasma membrane"/>
    <property type="evidence" value="ECO:0007669"/>
    <property type="project" value="UniProtKB-SubCell"/>
</dbReference>
<dbReference type="InterPro" id="IPR045003">
    <property type="entry name" value="FLA_A"/>
</dbReference>
<dbReference type="Proteomes" id="UP000228380">
    <property type="component" value="Chromosome 7"/>
</dbReference>
<dbReference type="RefSeq" id="XP_008795693.2">
    <property type="nucleotide sequence ID" value="XM_008797471.2"/>
</dbReference>
<dbReference type="FunFam" id="2.30.180.10:FF:000012">
    <property type="entry name" value="Fasciclin-like arabinogalactan protein 7"/>
    <property type="match status" value="1"/>
</dbReference>
<comment type="subcellular location">
    <subcellularLocation>
        <location evidence="1">Cell membrane</location>
        <topology evidence="1">Lipid-anchor</topology>
        <topology evidence="1">GPI-anchor</topology>
    </subcellularLocation>
</comment>
<dbReference type="PROSITE" id="PS50213">
    <property type="entry name" value="FAS1"/>
    <property type="match status" value="1"/>
</dbReference>
<evidence type="ECO:0000313" key="11">
    <source>
        <dbReference type="RefSeq" id="XP_008795693.2"/>
    </source>
</evidence>
<reference evidence="11" key="2">
    <citation type="submission" date="2025-08" db="UniProtKB">
        <authorList>
            <consortium name="RefSeq"/>
        </authorList>
    </citation>
    <scope>IDENTIFICATION</scope>
    <source>
        <tissue evidence="11">Young leaves</tissue>
    </source>
</reference>
<keyword evidence="4" id="KW-0449">Lipoprotein</keyword>
<keyword evidence="10" id="KW-1185">Reference proteome</keyword>
<comment type="similarity">
    <text evidence="2">Belongs to the fasciclin-like AGP family.</text>
</comment>
<evidence type="ECO:0000259" key="9">
    <source>
        <dbReference type="PROSITE" id="PS50213"/>
    </source>
</evidence>
<dbReference type="AlphaFoldDB" id="A0A8B7CBF7"/>
<keyword evidence="4" id="KW-0325">Glycoprotein</keyword>
<evidence type="ECO:0000256" key="2">
    <source>
        <dbReference type="ARBA" id="ARBA00007843"/>
    </source>
</evidence>
<organism evidence="10 11">
    <name type="scientific">Phoenix dactylifera</name>
    <name type="common">Date palm</name>
    <dbReference type="NCBI Taxonomy" id="42345"/>
    <lineage>
        <taxon>Eukaryota</taxon>
        <taxon>Viridiplantae</taxon>
        <taxon>Streptophyta</taxon>
        <taxon>Embryophyta</taxon>
        <taxon>Tracheophyta</taxon>
        <taxon>Spermatophyta</taxon>
        <taxon>Magnoliopsida</taxon>
        <taxon>Liliopsida</taxon>
        <taxon>Arecaceae</taxon>
        <taxon>Coryphoideae</taxon>
        <taxon>Phoeniceae</taxon>
        <taxon>Phoenix</taxon>
    </lineage>
</organism>
<keyword evidence="4" id="KW-0336">GPI-anchor</keyword>
<dbReference type="GO" id="GO:0009834">
    <property type="term" value="P:plant-type secondary cell wall biogenesis"/>
    <property type="evidence" value="ECO:0007669"/>
    <property type="project" value="TreeGrafter"/>
</dbReference>
<evidence type="ECO:0000313" key="10">
    <source>
        <dbReference type="Proteomes" id="UP000228380"/>
    </source>
</evidence>
<dbReference type="GO" id="GO:0098552">
    <property type="term" value="C:side of membrane"/>
    <property type="evidence" value="ECO:0007669"/>
    <property type="project" value="UniProtKB-KW"/>
</dbReference>
<feature type="compositionally biased region" description="Low complexity" evidence="8">
    <location>
        <begin position="268"/>
        <end position="278"/>
    </location>
</feature>
<sequence>MLASFGSSELPTTTLAALPKLSHLRPSFRALGCLTTEKAKRSIGSMGLTTILLACSFVAIMTSSPTNAQTTPAPFLPPSPAPAPAPHFVNLADLLSVAGPFHTFLNYIEQTQVIQTFQNQANNTKQGITIFVPKDSSFSSLKKTTFSNLTQDQLKTLLLYHAFPKFYSLSEFNNLSALNPVSTFAGGAYTLNLTDNSGLIHVASTWSNPKITSGVYTTPPVAIYEVDKVLLPMAIFRTNPPLAPAPAPAPDATKPSDLGPSSRNGIGSSPKSSESSTTESSACSISLSLFIYLVMAISSLLMFML</sequence>
<gene>
    <name evidence="11" type="primary">LOC103711359</name>
</gene>
<accession>A0A8B7CBF7</accession>
<dbReference type="SUPFAM" id="SSF82153">
    <property type="entry name" value="FAS1 domain"/>
    <property type="match status" value="1"/>
</dbReference>
<dbReference type="GeneID" id="103711359"/>
<protein>
    <submittedName>
        <fullName evidence="11">Fasciclin-like arabinogalactan protein 7 isoform X1</fullName>
    </submittedName>
</protein>
<dbReference type="InterPro" id="IPR036378">
    <property type="entry name" value="FAS1_dom_sf"/>
</dbReference>
<feature type="region of interest" description="Disordered" evidence="8">
    <location>
        <begin position="244"/>
        <end position="278"/>
    </location>
</feature>
<name>A0A8B7CBF7_PHODC</name>
<evidence type="ECO:0000256" key="8">
    <source>
        <dbReference type="SAM" id="MobiDB-lite"/>
    </source>
</evidence>
<comment type="function">
    <text evidence="7">May be a cell surface adhesion protein.</text>
</comment>
<evidence type="ECO:0000256" key="3">
    <source>
        <dbReference type="ARBA" id="ARBA00022475"/>
    </source>
</evidence>
<dbReference type="KEGG" id="pda:103711359"/>
<dbReference type="Gene3D" id="2.30.180.10">
    <property type="entry name" value="FAS1 domain"/>
    <property type="match status" value="1"/>
</dbReference>
<dbReference type="PANTHER" id="PTHR32077:SF3">
    <property type="entry name" value="FASCICLIN-LIKE ARABINOGALACTAN PROTEIN 7"/>
    <property type="match status" value="1"/>
</dbReference>
<evidence type="ECO:0000256" key="4">
    <source>
        <dbReference type="ARBA" id="ARBA00022622"/>
    </source>
</evidence>